<keyword evidence="2" id="KW-1185">Reference proteome</keyword>
<dbReference type="EMBL" id="JBIAWJ010000011">
    <property type="protein sequence ID" value="MFF4524090.1"/>
    <property type="molecule type" value="Genomic_DNA"/>
</dbReference>
<organism evidence="1 2">
    <name type="scientific">Streptomyces bluensis</name>
    <dbReference type="NCBI Taxonomy" id="33897"/>
    <lineage>
        <taxon>Bacteria</taxon>
        <taxon>Bacillati</taxon>
        <taxon>Actinomycetota</taxon>
        <taxon>Actinomycetes</taxon>
        <taxon>Kitasatosporales</taxon>
        <taxon>Streptomycetaceae</taxon>
        <taxon>Streptomyces</taxon>
    </lineage>
</organism>
<evidence type="ECO:0000313" key="2">
    <source>
        <dbReference type="Proteomes" id="UP001602058"/>
    </source>
</evidence>
<comment type="caution">
    <text evidence="1">The sequence shown here is derived from an EMBL/GenBank/DDBJ whole genome shotgun (WGS) entry which is preliminary data.</text>
</comment>
<protein>
    <submittedName>
        <fullName evidence="1">Type I-E CRISPR-associated protein Cas6/Cse3/CasE</fullName>
    </submittedName>
</protein>
<dbReference type="SMART" id="SM01101">
    <property type="entry name" value="CRISPR_assoc"/>
    <property type="match status" value="1"/>
</dbReference>
<reference evidence="1 2" key="1">
    <citation type="submission" date="2024-10" db="EMBL/GenBank/DDBJ databases">
        <title>The Natural Products Discovery Center: Release of the First 8490 Sequenced Strains for Exploring Actinobacteria Biosynthetic Diversity.</title>
        <authorList>
            <person name="Kalkreuter E."/>
            <person name="Kautsar S.A."/>
            <person name="Yang D."/>
            <person name="Bader C.D."/>
            <person name="Teijaro C.N."/>
            <person name="Fluegel L."/>
            <person name="Davis C.M."/>
            <person name="Simpson J.R."/>
            <person name="Lauterbach L."/>
            <person name="Steele A.D."/>
            <person name="Gui C."/>
            <person name="Meng S."/>
            <person name="Li G."/>
            <person name="Viehrig K."/>
            <person name="Ye F."/>
            <person name="Su P."/>
            <person name="Kiefer A.F."/>
            <person name="Nichols A."/>
            <person name="Cepeda A.J."/>
            <person name="Yan W."/>
            <person name="Fan B."/>
            <person name="Jiang Y."/>
            <person name="Adhikari A."/>
            <person name="Zheng C.-J."/>
            <person name="Schuster L."/>
            <person name="Cowan T.M."/>
            <person name="Smanski M.J."/>
            <person name="Chevrette M.G."/>
            <person name="De Carvalho L.P.S."/>
            <person name="Shen B."/>
        </authorList>
    </citation>
    <scope>NUCLEOTIDE SEQUENCE [LARGE SCALE GENOMIC DNA]</scope>
    <source>
        <strain evidence="1 2">NPDC001390</strain>
    </source>
</reference>
<dbReference type="Gene3D" id="3.30.70.1210">
    <property type="entry name" value="Crispr-associated protein, domain 2"/>
    <property type="match status" value="1"/>
</dbReference>
<sequence length="264" mass="28867">MAYLSKIPLNPRRRGALHVLNNPHTIHAAVLAGIAQQPVTERVLWRLESANRHRPELLVLTESRPDFTHLVEQAGWPEADGGEPLVRDYSPLLDRIAVGREFAFRLTANPVQALRNPQKLTPEQTLVRAKQDAMEGTAAQRGVRGFRVAHRTAAHQLTWLLGRAERDGFQIPPITTPPAHPDLGLGDPGEPAPDVALVARDVLRFRKHKGGREVVLSTATYQGRLRVTDVDAMRNALLGGIGPSKAYGQGLLTLAPLGQRGQSG</sequence>
<dbReference type="InterPro" id="IPR010179">
    <property type="entry name" value="CRISPR-assoc_prot_Cse3"/>
</dbReference>
<dbReference type="RefSeq" id="WP_350951464.1">
    <property type="nucleotide sequence ID" value="NZ_JBEOYX010000002.1"/>
</dbReference>
<dbReference type="NCBIfam" id="TIGR01907">
    <property type="entry name" value="casE_Cse3"/>
    <property type="match status" value="1"/>
</dbReference>
<accession>A0ABW6UPJ4</accession>
<dbReference type="Proteomes" id="UP001602058">
    <property type="component" value="Unassembled WGS sequence"/>
</dbReference>
<dbReference type="SUPFAM" id="SSF117987">
    <property type="entry name" value="CRISPR-associated protein"/>
    <property type="match status" value="2"/>
</dbReference>
<dbReference type="Pfam" id="PF08798">
    <property type="entry name" value="CRISPR_assoc"/>
    <property type="match status" value="1"/>
</dbReference>
<dbReference type="Gene3D" id="3.30.70.1200">
    <property type="entry name" value="Crispr-associated protein, domain 1"/>
    <property type="match status" value="1"/>
</dbReference>
<dbReference type="CDD" id="cd09727">
    <property type="entry name" value="Cas6_I-E"/>
    <property type="match status" value="1"/>
</dbReference>
<evidence type="ECO:0000313" key="1">
    <source>
        <dbReference type="EMBL" id="MFF4524090.1"/>
    </source>
</evidence>
<gene>
    <name evidence="1" type="primary">cas6e</name>
    <name evidence="1" type="ORF">ACFY1D_22120</name>
</gene>
<proteinExistence type="predicted"/>
<name>A0ABW6UPJ4_9ACTN</name>